<feature type="transmembrane region" description="Helical" evidence="2">
    <location>
        <begin position="74"/>
        <end position="98"/>
    </location>
</feature>
<comment type="caution">
    <text evidence="3">The sequence shown here is derived from an EMBL/GenBank/DDBJ whole genome shotgun (WGS) entry which is preliminary data.</text>
</comment>
<keyword evidence="2" id="KW-0812">Transmembrane</keyword>
<dbReference type="RefSeq" id="WP_136929902.1">
    <property type="nucleotide sequence ID" value="NZ_SSMQ01000014.1"/>
</dbReference>
<keyword evidence="2" id="KW-1133">Transmembrane helix</keyword>
<protein>
    <submittedName>
        <fullName evidence="3">Uncharacterized protein</fullName>
    </submittedName>
</protein>
<keyword evidence="4" id="KW-1185">Reference proteome</keyword>
<accession>A0A4U1JCV0</accession>
<feature type="compositionally biased region" description="Basic and acidic residues" evidence="1">
    <location>
        <begin position="31"/>
        <end position="49"/>
    </location>
</feature>
<gene>
    <name evidence="3" type="ORF">E8A74_16140</name>
</gene>
<organism evidence="3 4">
    <name type="scientific">Polyangium fumosum</name>
    <dbReference type="NCBI Taxonomy" id="889272"/>
    <lineage>
        <taxon>Bacteria</taxon>
        <taxon>Pseudomonadati</taxon>
        <taxon>Myxococcota</taxon>
        <taxon>Polyangia</taxon>
        <taxon>Polyangiales</taxon>
        <taxon>Polyangiaceae</taxon>
        <taxon>Polyangium</taxon>
    </lineage>
</organism>
<evidence type="ECO:0000256" key="2">
    <source>
        <dbReference type="SAM" id="Phobius"/>
    </source>
</evidence>
<feature type="region of interest" description="Disordered" evidence="1">
    <location>
        <begin position="1"/>
        <end position="49"/>
    </location>
</feature>
<dbReference type="Proteomes" id="UP000309215">
    <property type="component" value="Unassembled WGS sequence"/>
</dbReference>
<dbReference type="OrthoDB" id="5493965at2"/>
<keyword evidence="2" id="KW-0472">Membrane</keyword>
<dbReference type="EMBL" id="SSMQ01000014">
    <property type="protein sequence ID" value="TKD08442.1"/>
    <property type="molecule type" value="Genomic_DNA"/>
</dbReference>
<evidence type="ECO:0000256" key="1">
    <source>
        <dbReference type="SAM" id="MobiDB-lite"/>
    </source>
</evidence>
<name>A0A4U1JCV0_9BACT</name>
<evidence type="ECO:0000313" key="4">
    <source>
        <dbReference type="Proteomes" id="UP000309215"/>
    </source>
</evidence>
<feature type="compositionally biased region" description="Basic and acidic residues" evidence="1">
    <location>
        <begin position="1"/>
        <end position="11"/>
    </location>
</feature>
<reference evidence="3 4" key="1">
    <citation type="submission" date="2019-04" db="EMBL/GenBank/DDBJ databases">
        <authorList>
            <person name="Li Y."/>
            <person name="Wang J."/>
        </authorList>
    </citation>
    <scope>NUCLEOTIDE SEQUENCE [LARGE SCALE GENOMIC DNA]</scope>
    <source>
        <strain evidence="3 4">DSM 14668</strain>
    </source>
</reference>
<proteinExistence type="predicted"/>
<evidence type="ECO:0000313" key="3">
    <source>
        <dbReference type="EMBL" id="TKD08442.1"/>
    </source>
</evidence>
<dbReference type="AlphaFoldDB" id="A0A4U1JCV0"/>
<sequence>MTYRDERDALRGRIQGLEQDLQDARSSQQSAEEKRARIEQIEGRMREAEQDLQALRSELASLRGAPPQPKKSPLVVPFLLLGGTILLAMTGGVVLLVAREPLPPPHEPVESPAVATAPVPVVEPPRPETSPAPPPAAARQVAARWEGKVTRANGLPLAPGASCVVHSTLEGNGDTGRVVDLAVTCGGRPVYDSKDKLEGMSMNGYGLGEEGGKALGTFRYAVRYSDTGARSGPRTQVSLDSTQGQGAVWSDVVPIFRVEFQLPTLSMPVRGERLLAPAPAPAASAKP</sequence>